<dbReference type="EMBL" id="JAPXFL010000015">
    <property type="protein sequence ID" value="KAK9497229.1"/>
    <property type="molecule type" value="Genomic_DNA"/>
</dbReference>
<evidence type="ECO:0000313" key="12">
    <source>
        <dbReference type="Proteomes" id="UP001461498"/>
    </source>
</evidence>
<dbReference type="SMART" id="SM00239">
    <property type="entry name" value="C2"/>
    <property type="match status" value="2"/>
</dbReference>
<comment type="caution">
    <text evidence="11">The sequence shown here is derived from an EMBL/GenBank/DDBJ whole genome shotgun (WGS) entry which is preliminary data.</text>
</comment>
<accession>A0AAW1CLW1</accession>
<evidence type="ECO:0000256" key="5">
    <source>
        <dbReference type="ARBA" id="ARBA00022837"/>
    </source>
</evidence>
<dbReference type="Pfam" id="PF00168">
    <property type="entry name" value="C2"/>
    <property type="match status" value="2"/>
</dbReference>
<sequence length="606" mass="70800">MGSAYLDLTKLELGKCTDVVLILQDPGKSDYLGEIHLSVTLYPRTQEDKEQYFQRNSKISDINRRLKSQIWSSVVTIVLIDGKNLLPMDIDGYSDPYVKFRLGNEKYKSKVIYKSLNPSWLEQFDLHLYDDQSQELEITVWDKDRSKDDFMGRCVIDLSQLEREKTHRIKQPLDDGAGTIFLLLTISGTTASETISDLTSYEENTRENQALKDRYALIDTFYNLRDVGHLTVRVYKAQGLASADLGGKSDPFCVLELVNARLQTQTEYKTLSPSWQKIFTFNVKDMSSVLEVTVYDEDRDHKVEFLGKVAIPLLRIKNNEKRWYALKDKKLFGRAKGNFPQIFLELSVIWNPIRACIRVLNPKEEKFMQPEIKFKRQVFVRNVMRLKAIIMWFIDISKFIQDCFEWESTFQSTIAFIFFVVMCYYFEPYMVPIAMLLIFLKYYIVKTITGTWNCTDEDDEPYGEDYEDDEDKDKEEKKSLKERLQAIQEVTQTVQNSIGYIATLGESVRNTFNFTVPFLSYVAVGSLVVIAIVLYWVPIRYIILIWGVNKFARKLVRPHTIPNNEILDLLSRVPDNEDLIAFRELKIQPTTEIERRRDQRKKLKVT</sequence>
<dbReference type="CDD" id="cd08377">
    <property type="entry name" value="C2C_MCTP_PRT"/>
    <property type="match status" value="1"/>
</dbReference>
<evidence type="ECO:0000256" key="4">
    <source>
        <dbReference type="ARBA" id="ARBA00022737"/>
    </source>
</evidence>
<dbReference type="Pfam" id="PF08372">
    <property type="entry name" value="PRT_C"/>
    <property type="match status" value="1"/>
</dbReference>
<dbReference type="Proteomes" id="UP001461498">
    <property type="component" value="Unassembled WGS sequence"/>
</dbReference>
<dbReference type="PROSITE" id="PS50004">
    <property type="entry name" value="C2"/>
    <property type="match status" value="2"/>
</dbReference>
<keyword evidence="3" id="KW-0479">Metal-binding</keyword>
<dbReference type="SUPFAM" id="SSF49562">
    <property type="entry name" value="C2 domain (Calcium/lipid-binding domain, CaLB)"/>
    <property type="match status" value="2"/>
</dbReference>
<dbReference type="FunFam" id="2.60.40.150:FF:000050">
    <property type="entry name" value="Multiple C2 and transmembrane domain containing 1"/>
    <property type="match status" value="1"/>
</dbReference>
<feature type="coiled-coil region" evidence="8">
    <location>
        <begin position="463"/>
        <end position="490"/>
    </location>
</feature>
<keyword evidence="8" id="KW-0175">Coiled coil</keyword>
<organism evidence="11 12">
    <name type="scientific">Rhynocoris fuscipes</name>
    <dbReference type="NCBI Taxonomy" id="488301"/>
    <lineage>
        <taxon>Eukaryota</taxon>
        <taxon>Metazoa</taxon>
        <taxon>Ecdysozoa</taxon>
        <taxon>Arthropoda</taxon>
        <taxon>Hexapoda</taxon>
        <taxon>Insecta</taxon>
        <taxon>Pterygota</taxon>
        <taxon>Neoptera</taxon>
        <taxon>Paraneoptera</taxon>
        <taxon>Hemiptera</taxon>
        <taxon>Heteroptera</taxon>
        <taxon>Panheteroptera</taxon>
        <taxon>Cimicomorpha</taxon>
        <taxon>Reduviidae</taxon>
        <taxon>Harpactorinae</taxon>
        <taxon>Harpactorini</taxon>
        <taxon>Rhynocoris</taxon>
    </lineage>
</organism>
<keyword evidence="7 9" id="KW-0472">Membrane</keyword>
<dbReference type="CDD" id="cd08376">
    <property type="entry name" value="C2B_MCTP_PRT"/>
    <property type="match status" value="1"/>
</dbReference>
<dbReference type="GO" id="GO:0005509">
    <property type="term" value="F:calcium ion binding"/>
    <property type="evidence" value="ECO:0007669"/>
    <property type="project" value="TreeGrafter"/>
</dbReference>
<reference evidence="11 12" key="1">
    <citation type="submission" date="2022-12" db="EMBL/GenBank/DDBJ databases">
        <title>Chromosome-level genome assembly of true bugs.</title>
        <authorList>
            <person name="Ma L."/>
            <person name="Li H."/>
        </authorList>
    </citation>
    <scope>NUCLEOTIDE SEQUENCE [LARGE SCALE GENOMIC DNA]</scope>
    <source>
        <strain evidence="11">Lab_2022b</strain>
    </source>
</reference>
<keyword evidence="6 9" id="KW-1133">Transmembrane helix</keyword>
<dbReference type="InterPro" id="IPR013583">
    <property type="entry name" value="MCTP_C"/>
</dbReference>
<dbReference type="AlphaFoldDB" id="A0AAW1CLW1"/>
<feature type="domain" description="C2" evidence="10">
    <location>
        <begin position="212"/>
        <end position="328"/>
    </location>
</feature>
<dbReference type="PANTHER" id="PTHR45911">
    <property type="entry name" value="C2 DOMAIN-CONTAINING PROTEIN"/>
    <property type="match status" value="1"/>
</dbReference>
<keyword evidence="5" id="KW-0106">Calcium</keyword>
<evidence type="ECO:0000256" key="2">
    <source>
        <dbReference type="ARBA" id="ARBA00022692"/>
    </source>
</evidence>
<dbReference type="PANTHER" id="PTHR45911:SF4">
    <property type="entry name" value="MULTIPLE C2 AND TRANSMEMBRANE DOMAIN-CONTAINING PROTEIN"/>
    <property type="match status" value="1"/>
</dbReference>
<keyword evidence="12" id="KW-1185">Reference proteome</keyword>
<keyword evidence="2 9" id="KW-0812">Transmembrane</keyword>
<gene>
    <name evidence="11" type="ORF">O3M35_004587</name>
</gene>
<evidence type="ECO:0000259" key="10">
    <source>
        <dbReference type="PROSITE" id="PS50004"/>
    </source>
</evidence>
<feature type="transmembrane region" description="Helical" evidence="9">
    <location>
        <begin position="414"/>
        <end position="440"/>
    </location>
</feature>
<evidence type="ECO:0000256" key="8">
    <source>
        <dbReference type="SAM" id="Coils"/>
    </source>
</evidence>
<keyword evidence="4" id="KW-0677">Repeat</keyword>
<name>A0AAW1CLW1_9HEMI</name>
<dbReference type="InterPro" id="IPR035892">
    <property type="entry name" value="C2_domain_sf"/>
</dbReference>
<dbReference type="GO" id="GO:0046928">
    <property type="term" value="P:regulation of neurotransmitter secretion"/>
    <property type="evidence" value="ECO:0007669"/>
    <property type="project" value="TreeGrafter"/>
</dbReference>
<dbReference type="PRINTS" id="PR00360">
    <property type="entry name" value="C2DOMAIN"/>
</dbReference>
<dbReference type="InterPro" id="IPR000008">
    <property type="entry name" value="C2_dom"/>
</dbReference>
<feature type="domain" description="C2" evidence="10">
    <location>
        <begin position="55"/>
        <end position="173"/>
    </location>
</feature>
<feature type="transmembrane region" description="Helical" evidence="9">
    <location>
        <begin position="518"/>
        <end position="537"/>
    </location>
</feature>
<evidence type="ECO:0000256" key="7">
    <source>
        <dbReference type="ARBA" id="ARBA00023136"/>
    </source>
</evidence>
<evidence type="ECO:0000313" key="11">
    <source>
        <dbReference type="EMBL" id="KAK9497229.1"/>
    </source>
</evidence>
<dbReference type="GO" id="GO:0030672">
    <property type="term" value="C:synaptic vesicle membrane"/>
    <property type="evidence" value="ECO:0007669"/>
    <property type="project" value="TreeGrafter"/>
</dbReference>
<evidence type="ECO:0000256" key="3">
    <source>
        <dbReference type="ARBA" id="ARBA00022723"/>
    </source>
</evidence>
<proteinExistence type="predicted"/>
<dbReference type="FunFam" id="2.60.40.150:FF:000167">
    <property type="entry name" value="Multiple C2 domains, transmembrane 2a"/>
    <property type="match status" value="1"/>
</dbReference>
<protein>
    <recommendedName>
        <fullName evidence="10">C2 domain-containing protein</fullName>
    </recommendedName>
</protein>
<evidence type="ECO:0000256" key="1">
    <source>
        <dbReference type="ARBA" id="ARBA00004141"/>
    </source>
</evidence>
<dbReference type="Gene3D" id="2.60.40.150">
    <property type="entry name" value="C2 domain"/>
    <property type="match status" value="2"/>
</dbReference>
<comment type="subcellular location">
    <subcellularLocation>
        <location evidence="1">Membrane</location>
        <topology evidence="1">Multi-pass membrane protein</topology>
    </subcellularLocation>
</comment>
<evidence type="ECO:0000256" key="9">
    <source>
        <dbReference type="SAM" id="Phobius"/>
    </source>
</evidence>
<evidence type="ECO:0000256" key="6">
    <source>
        <dbReference type="ARBA" id="ARBA00022989"/>
    </source>
</evidence>